<dbReference type="SMART" id="SM00855">
    <property type="entry name" value="PGAM"/>
    <property type="match status" value="1"/>
</dbReference>
<proteinExistence type="predicted"/>
<dbReference type="EMBL" id="JACOMF010000025">
    <property type="protein sequence ID" value="MBC4017239.1"/>
    <property type="molecule type" value="Genomic_DNA"/>
</dbReference>
<sequence length="198" mass="21453">MATTLFLVRHAVHGLVDQVLCGRTAGVHLGEAGRHQAAQLAWRLGQARLAAIYSSPLERAQETAAIVAANARLDPVIEDALTEIDFGAWNGRRFDSLRDDPDWRRWNTERGTARPPGGESMGEVQARTMRWAESASDRHPDGAIAAVSHGDVIKAMVAAVLGLPLDHYGRFEIGPASLTTIMLWRGGASLLRMNEAVA</sequence>
<comment type="caution">
    <text evidence="1">The sequence shown here is derived from an EMBL/GenBank/DDBJ whole genome shotgun (WGS) entry which is preliminary data.</text>
</comment>
<dbReference type="SUPFAM" id="SSF53254">
    <property type="entry name" value="Phosphoglycerate mutase-like"/>
    <property type="match status" value="1"/>
</dbReference>
<dbReference type="InterPro" id="IPR013078">
    <property type="entry name" value="His_Pase_superF_clade-1"/>
</dbReference>
<dbReference type="InterPro" id="IPR050275">
    <property type="entry name" value="PGM_Phosphatase"/>
</dbReference>
<reference evidence="1" key="1">
    <citation type="submission" date="2020-08" db="EMBL/GenBank/DDBJ databases">
        <authorList>
            <person name="Hu Y."/>
            <person name="Nguyen S.V."/>
            <person name="Li F."/>
            <person name="Fanning S."/>
        </authorList>
    </citation>
    <scope>NUCLEOTIDE SEQUENCE</scope>
    <source>
        <strain evidence="1">SYSU D8009</strain>
    </source>
</reference>
<dbReference type="Gene3D" id="3.40.50.1240">
    <property type="entry name" value="Phosphoglycerate mutase-like"/>
    <property type="match status" value="1"/>
</dbReference>
<dbReference type="InterPro" id="IPR029033">
    <property type="entry name" value="His_PPase_superfam"/>
</dbReference>
<dbReference type="RefSeq" id="WP_186771999.1">
    <property type="nucleotide sequence ID" value="NZ_JACOMF010000025.1"/>
</dbReference>
<name>A0A9X0R0J2_9PROT</name>
<accession>A0A9X0R0J2</accession>
<dbReference type="Proteomes" id="UP000600101">
    <property type="component" value="Unassembled WGS sequence"/>
</dbReference>
<dbReference type="AlphaFoldDB" id="A0A9X0R0J2"/>
<dbReference type="GO" id="GO:0005737">
    <property type="term" value="C:cytoplasm"/>
    <property type="evidence" value="ECO:0007669"/>
    <property type="project" value="TreeGrafter"/>
</dbReference>
<evidence type="ECO:0000313" key="2">
    <source>
        <dbReference type="Proteomes" id="UP000600101"/>
    </source>
</evidence>
<dbReference type="Pfam" id="PF00300">
    <property type="entry name" value="His_Phos_1"/>
    <property type="match status" value="1"/>
</dbReference>
<gene>
    <name evidence="1" type="ORF">H7965_18175</name>
</gene>
<dbReference type="CDD" id="cd07067">
    <property type="entry name" value="HP_PGM_like"/>
    <property type="match status" value="1"/>
</dbReference>
<organism evidence="1 2">
    <name type="scientific">Siccirubricoccus deserti</name>
    <dbReference type="NCBI Taxonomy" id="2013562"/>
    <lineage>
        <taxon>Bacteria</taxon>
        <taxon>Pseudomonadati</taxon>
        <taxon>Pseudomonadota</taxon>
        <taxon>Alphaproteobacteria</taxon>
        <taxon>Acetobacterales</taxon>
        <taxon>Roseomonadaceae</taxon>
        <taxon>Siccirubricoccus</taxon>
    </lineage>
</organism>
<evidence type="ECO:0000313" key="1">
    <source>
        <dbReference type="EMBL" id="MBC4017239.1"/>
    </source>
</evidence>
<keyword evidence="2" id="KW-1185">Reference proteome</keyword>
<protein>
    <submittedName>
        <fullName evidence="1">Histidine phosphatase family protein</fullName>
    </submittedName>
</protein>
<dbReference type="PANTHER" id="PTHR48100:SF2">
    <property type="entry name" value="CONSERVED PROTEIN"/>
    <property type="match status" value="1"/>
</dbReference>
<dbReference type="PANTHER" id="PTHR48100">
    <property type="entry name" value="BROAD-SPECIFICITY PHOSPHATASE YOR283W-RELATED"/>
    <property type="match status" value="1"/>
</dbReference>
<dbReference type="GO" id="GO:0016791">
    <property type="term" value="F:phosphatase activity"/>
    <property type="evidence" value="ECO:0007669"/>
    <property type="project" value="TreeGrafter"/>
</dbReference>